<dbReference type="PROSITE" id="PS51257">
    <property type="entry name" value="PROKAR_LIPOPROTEIN"/>
    <property type="match status" value="1"/>
</dbReference>
<keyword evidence="4" id="KW-0645">Protease</keyword>
<feature type="region of interest" description="Disordered" evidence="1">
    <location>
        <begin position="28"/>
        <end position="94"/>
    </location>
</feature>
<organism evidence="4 5">
    <name type="scientific">Salibacterium salarium</name>
    <dbReference type="NCBI Taxonomy" id="284579"/>
    <lineage>
        <taxon>Bacteria</taxon>
        <taxon>Bacillati</taxon>
        <taxon>Bacillota</taxon>
        <taxon>Bacilli</taxon>
        <taxon>Bacillales</taxon>
        <taxon>Bacillaceae</taxon>
    </lineage>
</organism>
<evidence type="ECO:0000256" key="2">
    <source>
        <dbReference type="SAM" id="SignalP"/>
    </source>
</evidence>
<keyword evidence="4" id="KW-0121">Carboxypeptidase</keyword>
<evidence type="ECO:0000256" key="1">
    <source>
        <dbReference type="SAM" id="MobiDB-lite"/>
    </source>
</evidence>
<feature type="signal peptide" evidence="2">
    <location>
        <begin position="1"/>
        <end position="30"/>
    </location>
</feature>
<dbReference type="EMBL" id="RBVX01000096">
    <property type="protein sequence ID" value="RSL29086.1"/>
    <property type="molecule type" value="Genomic_DNA"/>
</dbReference>
<evidence type="ECO:0000313" key="5">
    <source>
        <dbReference type="Proteomes" id="UP000275076"/>
    </source>
</evidence>
<dbReference type="GO" id="GO:0004180">
    <property type="term" value="F:carboxypeptidase activity"/>
    <property type="evidence" value="ECO:0007669"/>
    <property type="project" value="UniProtKB-KW"/>
</dbReference>
<feature type="compositionally biased region" description="Acidic residues" evidence="1">
    <location>
        <begin position="31"/>
        <end position="77"/>
    </location>
</feature>
<proteinExistence type="predicted"/>
<reference evidence="4 5" key="1">
    <citation type="submission" date="2018-10" db="EMBL/GenBank/DDBJ databases">
        <title>Draft genome sequence of Bacillus salarius IM0101, isolated from a hypersaline soil in Inner Mongolia, China.</title>
        <authorList>
            <person name="Yamprayoonswat W."/>
            <person name="Boonvisut S."/>
            <person name="Jumpathong W."/>
            <person name="Sittihan S."/>
            <person name="Ruangsuj P."/>
            <person name="Wanthongcharoen S."/>
            <person name="Thongpramul N."/>
            <person name="Pimmason S."/>
            <person name="Yu B."/>
            <person name="Yasawong M."/>
        </authorList>
    </citation>
    <scope>NUCLEOTIDE SEQUENCE [LARGE SCALE GENOMIC DNA]</scope>
    <source>
        <strain evidence="4 5">IM0101</strain>
    </source>
</reference>
<dbReference type="InterPro" id="IPR009045">
    <property type="entry name" value="Zn_M74/Hedgehog-like"/>
</dbReference>
<keyword evidence="4" id="KW-0378">Hydrolase</keyword>
<dbReference type="AlphaFoldDB" id="A0A428MSG4"/>
<dbReference type="Gene3D" id="3.30.1380.10">
    <property type="match status" value="1"/>
</dbReference>
<sequence>MNERGKIKMNKNLIGLSLAFLLISAGCSTSDESEETAEQQPEDVASDAQPEEEEAEPVFEEEDTQEESDESEKELESDQTVSPPAVNDEGVLKNPKAVDALVNRNYFLPGNYEPEDLSVPDVPFSFDEEHPKRQIREQAAKALEELFDGAKADGMQLYAISGYRSYDRQEAIFAANAAEDGEEAANQYSAQAGESEHQSGLAMDVSSQSNDFALTNEFGETPEGEWLTEHAHEYGFVIRYPEDKTDITGYQYEPWHLRYVGEDLAETLYEEDETLEEYYGTDE</sequence>
<feature type="chain" id="PRO_5019474180" evidence="2">
    <location>
        <begin position="31"/>
        <end position="283"/>
    </location>
</feature>
<dbReference type="InterPro" id="IPR058193">
    <property type="entry name" value="VanY/YodJ_core_dom"/>
</dbReference>
<dbReference type="PANTHER" id="PTHR34385:SF1">
    <property type="entry name" value="PEPTIDOGLYCAN L-ALANYL-D-GLUTAMATE ENDOPEPTIDASE CWLK"/>
    <property type="match status" value="1"/>
</dbReference>
<keyword evidence="5" id="KW-1185">Reference proteome</keyword>
<dbReference type="Proteomes" id="UP000275076">
    <property type="component" value="Unassembled WGS sequence"/>
</dbReference>
<dbReference type="InterPro" id="IPR052179">
    <property type="entry name" value="DD-CPase-like"/>
</dbReference>
<dbReference type="CDD" id="cd14852">
    <property type="entry name" value="LD-carboxypeptidase"/>
    <property type="match status" value="1"/>
</dbReference>
<protein>
    <submittedName>
        <fullName evidence="4">D-alanyl-D-alanine carboxypeptidase family protein</fullName>
    </submittedName>
</protein>
<feature type="domain" description="D-alanyl-D-alanine carboxypeptidase-like core" evidence="3">
    <location>
        <begin position="133"/>
        <end position="261"/>
    </location>
</feature>
<keyword evidence="2" id="KW-0732">Signal</keyword>
<evidence type="ECO:0000259" key="3">
    <source>
        <dbReference type="Pfam" id="PF02557"/>
    </source>
</evidence>
<dbReference type="SUPFAM" id="SSF55166">
    <property type="entry name" value="Hedgehog/DD-peptidase"/>
    <property type="match status" value="1"/>
</dbReference>
<evidence type="ECO:0000313" key="4">
    <source>
        <dbReference type="EMBL" id="RSL29086.1"/>
    </source>
</evidence>
<dbReference type="InterPro" id="IPR003709">
    <property type="entry name" value="VanY-like_core_dom"/>
</dbReference>
<name>A0A428MSG4_9BACI</name>
<dbReference type="PANTHER" id="PTHR34385">
    <property type="entry name" value="D-ALANYL-D-ALANINE CARBOXYPEPTIDASE"/>
    <property type="match status" value="1"/>
</dbReference>
<dbReference type="GO" id="GO:0006508">
    <property type="term" value="P:proteolysis"/>
    <property type="evidence" value="ECO:0007669"/>
    <property type="project" value="InterPro"/>
</dbReference>
<dbReference type="OrthoDB" id="9792074at2"/>
<accession>A0A428MSG4</accession>
<gene>
    <name evidence="4" type="ORF">D7Z54_33110</name>
</gene>
<comment type="caution">
    <text evidence="4">The sequence shown here is derived from an EMBL/GenBank/DDBJ whole genome shotgun (WGS) entry which is preliminary data.</text>
</comment>
<dbReference type="Pfam" id="PF02557">
    <property type="entry name" value="VanY"/>
    <property type="match status" value="1"/>
</dbReference>